<keyword evidence="1" id="KW-0472">Membrane</keyword>
<keyword evidence="3" id="KW-1185">Reference proteome</keyword>
<dbReference type="EMBL" id="LHXU01000087">
    <property type="protein sequence ID" value="KXA98981.1"/>
    <property type="molecule type" value="Genomic_DNA"/>
</dbReference>
<name>A0A133UXS9_9EURY</name>
<proteinExistence type="predicted"/>
<evidence type="ECO:0000313" key="3">
    <source>
        <dbReference type="Proteomes" id="UP000070341"/>
    </source>
</evidence>
<dbReference type="PROSITE" id="PS51257">
    <property type="entry name" value="PROKAR_LIPOPROTEIN"/>
    <property type="match status" value="1"/>
</dbReference>
<reference evidence="2 3" key="1">
    <citation type="journal article" date="2016" name="Sci. Rep.">
        <title>Metabolic traits of an uncultured archaeal lineage -MSBL1- from brine pools of the Red Sea.</title>
        <authorList>
            <person name="Mwirichia R."/>
            <person name="Alam I."/>
            <person name="Rashid M."/>
            <person name="Vinu M."/>
            <person name="Ba-Alawi W."/>
            <person name="Anthony Kamau A."/>
            <person name="Kamanda Ngugi D."/>
            <person name="Goker M."/>
            <person name="Klenk H.P."/>
            <person name="Bajic V."/>
            <person name="Stingl U."/>
        </authorList>
    </citation>
    <scope>NUCLEOTIDE SEQUENCE [LARGE SCALE GENOMIC DNA]</scope>
    <source>
        <strain evidence="2">SCGC-AAA259M10</strain>
    </source>
</reference>
<comment type="caution">
    <text evidence="2">The sequence shown here is derived from an EMBL/GenBank/DDBJ whole genome shotgun (WGS) entry which is preliminary data.</text>
</comment>
<keyword evidence="1" id="KW-1133">Transmembrane helix</keyword>
<dbReference type="Proteomes" id="UP000070341">
    <property type="component" value="Unassembled WGS sequence"/>
</dbReference>
<evidence type="ECO:0000256" key="1">
    <source>
        <dbReference type="SAM" id="Phobius"/>
    </source>
</evidence>
<keyword evidence="1" id="KW-0812">Transmembrane</keyword>
<organism evidence="2 3">
    <name type="scientific">candidate division MSBL1 archaeon SCGC-AAA259M10</name>
    <dbReference type="NCBI Taxonomy" id="1698270"/>
    <lineage>
        <taxon>Archaea</taxon>
        <taxon>Methanobacteriati</taxon>
        <taxon>Methanobacteriota</taxon>
        <taxon>candidate division MSBL1</taxon>
    </lineage>
</organism>
<dbReference type="AlphaFoldDB" id="A0A133UXS9"/>
<accession>A0A133UXS9</accession>
<feature type="transmembrane region" description="Helical" evidence="1">
    <location>
        <begin position="43"/>
        <end position="62"/>
    </location>
</feature>
<protein>
    <submittedName>
        <fullName evidence="2">Uncharacterized protein</fullName>
    </submittedName>
</protein>
<sequence length="69" mass="7596">MTIKNLAQLALLLLGAACALVGLAELSRLVVLHCLSTGWKVKFYLELTAYVVGAVWVLCQFYEGVKNRI</sequence>
<evidence type="ECO:0000313" key="2">
    <source>
        <dbReference type="EMBL" id="KXA98981.1"/>
    </source>
</evidence>
<gene>
    <name evidence="2" type="ORF">AKJ40_04250</name>
</gene>